<dbReference type="PANTHER" id="PTHR47680">
    <property type="entry name" value="SHEWANELLA-LIKE PROTEIN PHOSPHATASE 2"/>
    <property type="match status" value="1"/>
</dbReference>
<protein>
    <submittedName>
        <fullName evidence="3">Calcineurin-like metallo-phosphoesterase superfamily protein</fullName>
    </submittedName>
</protein>
<dbReference type="AlphaFoldDB" id="A0AAV8DKQ2"/>
<dbReference type="SUPFAM" id="SSF56300">
    <property type="entry name" value="Metallo-dependent phosphatases"/>
    <property type="match status" value="1"/>
</dbReference>
<keyword evidence="4" id="KW-1185">Reference proteome</keyword>
<name>A0AAV8DKQ2_9POAL</name>
<sequence length="414" mass="45705">MSNKYKNKPHKEMTNLQSNQTKSMEPLTCASLPHSLSAFVDAFVDFSVGGLFLPPSASSATSPSLPPSRLPPASRLVAIGDLHGDFHKTIQSLSLAGLVDPASLRWIGGSSVAVQVGDVLDRGGDELRILYLIRRLQTEAERSGGRLMMLNGNHETMNVARNFRYITLAGLEEFKNWAKWYRAGLAMKQLCPDLPRPKDPFKGVPKSFPGVKPEYWDGFHARIAALQPAGPITTRFLSGNHTILIVGDSVFVHGGLLRKHVEYGLDRINRDVRSWMTVNEPKLPMFVFDRDAVVWLRAFSDGFNCDCTQLQEVLSLIPGARRMVMGHTIQTEGINAVCGDQAVRVDVGLSKGCGDGVPEVLEITGGGKEVRILTASWNRVYEGRKQAWERKENVEGLAWLVRESSRVKGVETKA</sequence>
<proteinExistence type="predicted"/>
<dbReference type="Pfam" id="PF00149">
    <property type="entry name" value="Metallophos"/>
    <property type="match status" value="1"/>
</dbReference>
<evidence type="ECO:0000256" key="1">
    <source>
        <dbReference type="SAM" id="MobiDB-lite"/>
    </source>
</evidence>
<dbReference type="EMBL" id="JAMFTS010000004">
    <property type="protein sequence ID" value="KAJ4766778.1"/>
    <property type="molecule type" value="Genomic_DNA"/>
</dbReference>
<comment type="caution">
    <text evidence="3">The sequence shown here is derived from an EMBL/GenBank/DDBJ whole genome shotgun (WGS) entry which is preliminary data.</text>
</comment>
<accession>A0AAV8DKQ2</accession>
<dbReference type="InterPro" id="IPR004843">
    <property type="entry name" value="Calcineurin-like_PHP"/>
</dbReference>
<organism evidence="3 4">
    <name type="scientific">Rhynchospora pubera</name>
    <dbReference type="NCBI Taxonomy" id="906938"/>
    <lineage>
        <taxon>Eukaryota</taxon>
        <taxon>Viridiplantae</taxon>
        <taxon>Streptophyta</taxon>
        <taxon>Embryophyta</taxon>
        <taxon>Tracheophyta</taxon>
        <taxon>Spermatophyta</taxon>
        <taxon>Magnoliopsida</taxon>
        <taxon>Liliopsida</taxon>
        <taxon>Poales</taxon>
        <taxon>Cyperaceae</taxon>
        <taxon>Cyperoideae</taxon>
        <taxon>Rhynchosporeae</taxon>
        <taxon>Rhynchospora</taxon>
    </lineage>
</organism>
<feature type="domain" description="Calcineurin-like phosphoesterase" evidence="2">
    <location>
        <begin position="75"/>
        <end position="191"/>
    </location>
</feature>
<evidence type="ECO:0000313" key="3">
    <source>
        <dbReference type="EMBL" id="KAJ4766778.1"/>
    </source>
</evidence>
<gene>
    <name evidence="3" type="ORF">LUZ62_077153</name>
</gene>
<evidence type="ECO:0000259" key="2">
    <source>
        <dbReference type="Pfam" id="PF00149"/>
    </source>
</evidence>
<dbReference type="GO" id="GO:0016787">
    <property type="term" value="F:hydrolase activity"/>
    <property type="evidence" value="ECO:0007669"/>
    <property type="project" value="InterPro"/>
</dbReference>
<evidence type="ECO:0000313" key="4">
    <source>
        <dbReference type="Proteomes" id="UP001140206"/>
    </source>
</evidence>
<feature type="region of interest" description="Disordered" evidence="1">
    <location>
        <begin position="1"/>
        <end position="22"/>
    </location>
</feature>
<dbReference type="PANTHER" id="PTHR47680:SF2">
    <property type="entry name" value="SHEWANELLA-LIKE PROTEIN PHOSPHATASE 2"/>
    <property type="match status" value="1"/>
</dbReference>
<dbReference type="InterPro" id="IPR029052">
    <property type="entry name" value="Metallo-depent_PP-like"/>
</dbReference>
<dbReference type="Proteomes" id="UP001140206">
    <property type="component" value="Chromosome 4"/>
</dbReference>
<reference evidence="3" key="1">
    <citation type="submission" date="2022-08" db="EMBL/GenBank/DDBJ databases">
        <authorList>
            <person name="Marques A."/>
        </authorList>
    </citation>
    <scope>NUCLEOTIDE SEQUENCE</scope>
    <source>
        <strain evidence="3">RhyPub2mFocal</strain>
        <tissue evidence="3">Leaves</tissue>
    </source>
</reference>
<dbReference type="Gene3D" id="3.60.21.10">
    <property type="match status" value="1"/>
</dbReference>